<gene>
    <name evidence="1" type="ORF">E3O10_12050</name>
</gene>
<evidence type="ECO:0000313" key="1">
    <source>
        <dbReference type="EMBL" id="TFB88527.1"/>
    </source>
</evidence>
<dbReference type="OrthoDB" id="3234479at2"/>
<proteinExistence type="predicted"/>
<keyword evidence="2" id="KW-1185">Reference proteome</keyword>
<protein>
    <submittedName>
        <fullName evidence="1">Uncharacterized protein</fullName>
    </submittedName>
</protein>
<dbReference type="AlphaFoldDB" id="A0A5F0D281"/>
<dbReference type="Proteomes" id="UP000297654">
    <property type="component" value="Unassembled WGS sequence"/>
</dbReference>
<evidence type="ECO:0000313" key="2">
    <source>
        <dbReference type="Proteomes" id="UP000297654"/>
    </source>
</evidence>
<organism evidence="1 2">
    <name type="scientific">Cryobacterium luteum</name>
    <dbReference type="NCBI Taxonomy" id="1424661"/>
    <lineage>
        <taxon>Bacteria</taxon>
        <taxon>Bacillati</taxon>
        <taxon>Actinomycetota</taxon>
        <taxon>Actinomycetes</taxon>
        <taxon>Micrococcales</taxon>
        <taxon>Microbacteriaceae</taxon>
        <taxon>Cryobacterium</taxon>
    </lineage>
</organism>
<accession>A0A5F0D281</accession>
<comment type="caution">
    <text evidence="1">The sequence shown here is derived from an EMBL/GenBank/DDBJ whole genome shotgun (WGS) entry which is preliminary data.</text>
</comment>
<reference evidence="1 2" key="1">
    <citation type="submission" date="2019-03" db="EMBL/GenBank/DDBJ databases">
        <title>Genomics of glacier-inhabiting Cryobacterium strains.</title>
        <authorList>
            <person name="Liu Q."/>
            <person name="Xin Y.-H."/>
        </authorList>
    </citation>
    <scope>NUCLEOTIDE SEQUENCE [LARGE SCALE GENOMIC DNA]</scope>
    <source>
        <strain evidence="1 2">Hh15</strain>
    </source>
</reference>
<dbReference type="RefSeq" id="WP_134450400.1">
    <property type="nucleotide sequence ID" value="NZ_FOCN01000001.1"/>
</dbReference>
<name>A0A5F0D281_9MICO</name>
<dbReference type="EMBL" id="SOFF01000031">
    <property type="protein sequence ID" value="TFB88527.1"/>
    <property type="molecule type" value="Genomic_DNA"/>
</dbReference>
<sequence>MPLPLRLQELPVLHVGVPAPQRALRSAGTVGHKLQLNHGDLLHRDGLRITAVARTWCDLVTVLDLEDLVAAGDYIIHTRRPLASQHELKEAVRIYRVGALPRA</sequence>